<keyword evidence="6" id="KW-1185">Reference proteome</keyword>
<organism evidence="5 6">
    <name type="scientific">Bifiguratus adelaidae</name>
    <dbReference type="NCBI Taxonomy" id="1938954"/>
    <lineage>
        <taxon>Eukaryota</taxon>
        <taxon>Fungi</taxon>
        <taxon>Fungi incertae sedis</taxon>
        <taxon>Mucoromycota</taxon>
        <taxon>Mucoromycotina</taxon>
        <taxon>Endogonomycetes</taxon>
        <taxon>Endogonales</taxon>
        <taxon>Endogonales incertae sedis</taxon>
        <taxon>Bifiguratus</taxon>
    </lineage>
</organism>
<dbReference type="SUPFAM" id="SSF49503">
    <property type="entry name" value="Cupredoxins"/>
    <property type="match status" value="3"/>
</dbReference>
<dbReference type="InterPro" id="IPR008972">
    <property type="entry name" value="Cupredoxin"/>
</dbReference>
<evidence type="ECO:0000259" key="3">
    <source>
        <dbReference type="Pfam" id="PF00394"/>
    </source>
</evidence>
<reference evidence="5 6" key="1">
    <citation type="journal article" date="2017" name="Mycologia">
        <title>Bifiguratus adelaidae, gen. et sp. nov., a new member of Mucoromycotina in endophytic and soil-dwelling habitats.</title>
        <authorList>
            <person name="Torres-Cruz T.J."/>
            <person name="Billingsley Tobias T.L."/>
            <person name="Almatruk M."/>
            <person name="Hesse C."/>
            <person name="Kuske C.R."/>
            <person name="Desiro A."/>
            <person name="Benucci G.M."/>
            <person name="Bonito G."/>
            <person name="Stajich J.E."/>
            <person name="Dunlap C."/>
            <person name="Arnold A.E."/>
            <person name="Porras-Alfaro A."/>
        </authorList>
    </citation>
    <scope>NUCLEOTIDE SEQUENCE [LARGE SCALE GENOMIC DNA]</scope>
    <source>
        <strain evidence="5 6">AZ0501</strain>
    </source>
</reference>
<dbReference type="InterPro" id="IPR011707">
    <property type="entry name" value="Cu-oxidase-like_N"/>
</dbReference>
<accession>A0A261XSL6</accession>
<comment type="similarity">
    <text evidence="1">Belongs to the multicopper oxidase family.</text>
</comment>
<dbReference type="InterPro" id="IPR001117">
    <property type="entry name" value="Cu-oxidase_2nd"/>
</dbReference>
<evidence type="ECO:0000256" key="1">
    <source>
        <dbReference type="ARBA" id="ARBA00010609"/>
    </source>
</evidence>
<evidence type="ECO:0000259" key="4">
    <source>
        <dbReference type="Pfam" id="PF07732"/>
    </source>
</evidence>
<dbReference type="Proteomes" id="UP000242875">
    <property type="component" value="Unassembled WGS sequence"/>
</dbReference>
<dbReference type="PANTHER" id="PTHR48267:SF1">
    <property type="entry name" value="BILIRUBIN OXIDASE"/>
    <property type="match status" value="1"/>
</dbReference>
<dbReference type="AlphaFoldDB" id="A0A261XSL6"/>
<feature type="non-terminal residue" evidence="5">
    <location>
        <position position="395"/>
    </location>
</feature>
<evidence type="ECO:0000313" key="6">
    <source>
        <dbReference type="Proteomes" id="UP000242875"/>
    </source>
</evidence>
<feature type="non-terminal residue" evidence="5">
    <location>
        <position position="1"/>
    </location>
</feature>
<evidence type="ECO:0008006" key="7">
    <source>
        <dbReference type="Google" id="ProtNLM"/>
    </source>
</evidence>
<dbReference type="PANTHER" id="PTHR48267">
    <property type="entry name" value="CUPREDOXIN SUPERFAMILY PROTEIN"/>
    <property type="match status" value="1"/>
</dbReference>
<dbReference type="InterPro" id="IPR045087">
    <property type="entry name" value="Cu-oxidase_fam"/>
</dbReference>
<feature type="domain" description="Plastocyanin-like" evidence="4">
    <location>
        <begin position="52"/>
        <end position="151"/>
    </location>
</feature>
<name>A0A261XSL6_9FUNG</name>
<dbReference type="EMBL" id="MVBO01000463">
    <property type="protein sequence ID" value="OZJ01360.1"/>
    <property type="molecule type" value="Genomic_DNA"/>
</dbReference>
<dbReference type="OrthoDB" id="262547at2759"/>
<comment type="caution">
    <text evidence="5">The sequence shown here is derived from an EMBL/GenBank/DDBJ whole genome shotgun (WGS) entry which is preliminary data.</text>
</comment>
<sequence>FNHTSPKLEFFIQELPIPPIAKPFQPNDGDNEPRYRMKKVLIKHQFHPDLPPTTMYGYNGIHPGPTFHVNVNEPIKVDWVNNLPLEHPLGFAIDPTLDEIGINHLPDGPPTFTAYPNGQDPTTLWYHDHALGITRLNVYTGLAGMFLIRKPGLDEKLGLPTGEYEIPLVLQDKFFNKDGSLFYPTVGKPGHFPVWVSDFEADTPIVNGKVAPYLKVEPRKYRFRILNGANYREWNLHFEEENLHFTLIGADGGYLPKPVVVNEVALAIAERVDLIVDFTNFKNQSVFLRNNATRHESDFLLPKLMRFDVLSDVKSKDNTTIPRKLPFHPAPRCIHKTRTMTLAEPNEQYLLNNRLYLGPVDLHPIVNTTEVWRIINLTNETHPIHIHLGEFSLIK</sequence>
<dbReference type="Pfam" id="PF07732">
    <property type="entry name" value="Cu-oxidase_3"/>
    <property type="match status" value="1"/>
</dbReference>
<feature type="domain" description="Plastocyanin-like" evidence="3">
    <location>
        <begin position="211"/>
        <end position="290"/>
    </location>
</feature>
<gene>
    <name evidence="5" type="ORF">BZG36_05734</name>
</gene>
<dbReference type="Gene3D" id="2.60.40.420">
    <property type="entry name" value="Cupredoxins - blue copper proteins"/>
    <property type="match status" value="3"/>
</dbReference>
<evidence type="ECO:0000313" key="5">
    <source>
        <dbReference type="EMBL" id="OZJ01360.1"/>
    </source>
</evidence>
<proteinExistence type="inferred from homology"/>
<protein>
    <recommendedName>
        <fullName evidence="7">Plastocyanin-like domain-containing protein</fullName>
    </recommendedName>
</protein>
<dbReference type="GO" id="GO:0005507">
    <property type="term" value="F:copper ion binding"/>
    <property type="evidence" value="ECO:0007669"/>
    <property type="project" value="InterPro"/>
</dbReference>
<evidence type="ECO:0000256" key="2">
    <source>
        <dbReference type="ARBA" id="ARBA00023008"/>
    </source>
</evidence>
<dbReference type="Pfam" id="PF00394">
    <property type="entry name" value="Cu-oxidase"/>
    <property type="match status" value="1"/>
</dbReference>
<keyword evidence="2" id="KW-0186">Copper</keyword>
<dbReference type="CDD" id="cd13868">
    <property type="entry name" value="CuRO_2_CotA_like"/>
    <property type="match status" value="1"/>
</dbReference>